<keyword evidence="2" id="KW-1185">Reference proteome</keyword>
<reference evidence="1" key="1">
    <citation type="journal article" date="2022" name="Plant J.">
        <title>Strategies of tolerance reflected in two North American maple genomes.</title>
        <authorList>
            <person name="McEvoy S.L."/>
            <person name="Sezen U.U."/>
            <person name="Trouern-Trend A."/>
            <person name="McMahon S.M."/>
            <person name="Schaberg P.G."/>
            <person name="Yang J."/>
            <person name="Wegrzyn J.L."/>
            <person name="Swenson N.G."/>
        </authorList>
    </citation>
    <scope>NUCLEOTIDE SEQUENCE</scope>
    <source>
        <strain evidence="1">91603</strain>
    </source>
</reference>
<dbReference type="Proteomes" id="UP001064489">
    <property type="component" value="Chromosome 12"/>
</dbReference>
<reference evidence="1" key="2">
    <citation type="submission" date="2023-02" db="EMBL/GenBank/DDBJ databases">
        <authorList>
            <person name="Swenson N.G."/>
            <person name="Wegrzyn J.L."/>
            <person name="Mcevoy S.L."/>
        </authorList>
    </citation>
    <scope>NUCLEOTIDE SEQUENCE</scope>
    <source>
        <strain evidence="1">91603</strain>
        <tissue evidence="1">Leaf</tissue>
    </source>
</reference>
<dbReference type="AlphaFoldDB" id="A0AAD5IBK0"/>
<sequence length="93" mass="10598">MTTLQIGELPNSPSGKLSVQIFELTVPLGNQSCFYGWEVNEISVSDGIELYTDQFNFIKSDVEMEPIRTQQADYNCVLVDNTRLKQFCRLSRS</sequence>
<evidence type="ECO:0000313" key="1">
    <source>
        <dbReference type="EMBL" id="KAI9157437.1"/>
    </source>
</evidence>
<gene>
    <name evidence="1" type="ORF">LWI28_022562</name>
</gene>
<proteinExistence type="predicted"/>
<name>A0AAD5IBK0_ACENE</name>
<accession>A0AAD5IBK0</accession>
<comment type="caution">
    <text evidence="1">The sequence shown here is derived from an EMBL/GenBank/DDBJ whole genome shotgun (WGS) entry which is preliminary data.</text>
</comment>
<protein>
    <submittedName>
        <fullName evidence="1">Uncharacterized protein</fullName>
    </submittedName>
</protein>
<dbReference type="EMBL" id="JAJSOW010000107">
    <property type="protein sequence ID" value="KAI9157437.1"/>
    <property type="molecule type" value="Genomic_DNA"/>
</dbReference>
<evidence type="ECO:0000313" key="2">
    <source>
        <dbReference type="Proteomes" id="UP001064489"/>
    </source>
</evidence>
<organism evidence="1 2">
    <name type="scientific">Acer negundo</name>
    <name type="common">Box elder</name>
    <dbReference type="NCBI Taxonomy" id="4023"/>
    <lineage>
        <taxon>Eukaryota</taxon>
        <taxon>Viridiplantae</taxon>
        <taxon>Streptophyta</taxon>
        <taxon>Embryophyta</taxon>
        <taxon>Tracheophyta</taxon>
        <taxon>Spermatophyta</taxon>
        <taxon>Magnoliopsida</taxon>
        <taxon>eudicotyledons</taxon>
        <taxon>Gunneridae</taxon>
        <taxon>Pentapetalae</taxon>
        <taxon>rosids</taxon>
        <taxon>malvids</taxon>
        <taxon>Sapindales</taxon>
        <taxon>Sapindaceae</taxon>
        <taxon>Hippocastanoideae</taxon>
        <taxon>Acereae</taxon>
        <taxon>Acer</taxon>
    </lineage>
</organism>